<dbReference type="InterPro" id="IPR007251">
    <property type="entry name" value="Iron_permease_Fet4"/>
</dbReference>
<organism evidence="2 3">
    <name type="scientific">Deminuibacter soli</name>
    <dbReference type="NCBI Taxonomy" id="2291815"/>
    <lineage>
        <taxon>Bacteria</taxon>
        <taxon>Pseudomonadati</taxon>
        <taxon>Bacteroidota</taxon>
        <taxon>Chitinophagia</taxon>
        <taxon>Chitinophagales</taxon>
        <taxon>Chitinophagaceae</taxon>
        <taxon>Deminuibacter</taxon>
    </lineage>
</organism>
<comment type="caution">
    <text evidence="2">The sequence shown here is derived from an EMBL/GenBank/DDBJ whole genome shotgun (WGS) entry which is preliminary data.</text>
</comment>
<sequence length="162" mass="18319">MRSKKLFDKFSGKATKVTGSSTAFIVACLMIVVWVITGPIFHFSDTWQLVINTGTTIITFLMVFVIQQTQNKDTLAIHLKLNELIAANAAASNRLIDVEDLTEEELNMLKTFYVQLTKMAKKEVNLNCSHTIEDAALNTQSKMKRFKKEHLEAEPIAKKNKQ</sequence>
<dbReference type="EMBL" id="QTJU01000010">
    <property type="protein sequence ID" value="RFM26333.1"/>
    <property type="molecule type" value="Genomic_DNA"/>
</dbReference>
<protein>
    <submittedName>
        <fullName evidence="2">Low affinity iron permease family protein</fullName>
    </submittedName>
</protein>
<feature type="transmembrane region" description="Helical" evidence="1">
    <location>
        <begin position="47"/>
        <end position="66"/>
    </location>
</feature>
<dbReference type="Proteomes" id="UP000261284">
    <property type="component" value="Unassembled WGS sequence"/>
</dbReference>
<keyword evidence="1" id="KW-0472">Membrane</keyword>
<feature type="transmembrane region" description="Helical" evidence="1">
    <location>
        <begin position="21"/>
        <end position="41"/>
    </location>
</feature>
<dbReference type="AlphaFoldDB" id="A0A3E1NEC8"/>
<keyword evidence="1" id="KW-1133">Transmembrane helix</keyword>
<name>A0A3E1NEC8_9BACT</name>
<evidence type="ECO:0000313" key="3">
    <source>
        <dbReference type="Proteomes" id="UP000261284"/>
    </source>
</evidence>
<gene>
    <name evidence="2" type="ORF">DXN05_20710</name>
</gene>
<reference evidence="2 3" key="1">
    <citation type="submission" date="2018-08" db="EMBL/GenBank/DDBJ databases">
        <title>Chitinophagaceae sp. K23C18032701, a novel bacterium isolated from forest soil.</title>
        <authorList>
            <person name="Wang C."/>
        </authorList>
    </citation>
    <scope>NUCLEOTIDE SEQUENCE [LARGE SCALE GENOMIC DNA]</scope>
    <source>
        <strain evidence="2 3">K23C18032701</strain>
    </source>
</reference>
<evidence type="ECO:0000256" key="1">
    <source>
        <dbReference type="SAM" id="Phobius"/>
    </source>
</evidence>
<dbReference type="Pfam" id="PF04120">
    <property type="entry name" value="Iron_permease"/>
    <property type="match status" value="1"/>
</dbReference>
<keyword evidence="3" id="KW-1185">Reference proteome</keyword>
<accession>A0A3E1NEC8</accession>
<dbReference type="RefSeq" id="WP_116849205.1">
    <property type="nucleotide sequence ID" value="NZ_QTJU01000010.1"/>
</dbReference>
<keyword evidence="1" id="KW-0812">Transmembrane</keyword>
<dbReference type="OrthoDB" id="119761at2"/>
<dbReference type="PROSITE" id="PS51257">
    <property type="entry name" value="PROKAR_LIPOPROTEIN"/>
    <property type="match status" value="1"/>
</dbReference>
<dbReference type="GO" id="GO:0055085">
    <property type="term" value="P:transmembrane transport"/>
    <property type="evidence" value="ECO:0007669"/>
    <property type="project" value="InterPro"/>
</dbReference>
<proteinExistence type="predicted"/>
<evidence type="ECO:0000313" key="2">
    <source>
        <dbReference type="EMBL" id="RFM26333.1"/>
    </source>
</evidence>